<dbReference type="PANTHER" id="PTHR16036">
    <property type="entry name" value="ANKYRIN REPEAT AND ZINC FINGER DOMAIN-CONTAINING PROTEIN 1"/>
    <property type="match status" value="1"/>
</dbReference>
<accession>A0A9Q0YC90</accession>
<dbReference type="GO" id="GO:0004519">
    <property type="term" value="F:endonuclease activity"/>
    <property type="evidence" value="ECO:0007669"/>
    <property type="project" value="UniProtKB-KW"/>
</dbReference>
<evidence type="ECO:0000259" key="12">
    <source>
        <dbReference type="PROSITE" id="PS52044"/>
    </source>
</evidence>
<evidence type="ECO:0000256" key="1">
    <source>
        <dbReference type="ARBA" id="ARBA00004496"/>
    </source>
</evidence>
<gene>
    <name evidence="13" type="ORF">JRQ81_001949</name>
</gene>
<dbReference type="GO" id="GO:0016787">
    <property type="term" value="F:hydrolase activity"/>
    <property type="evidence" value="ECO:0007669"/>
    <property type="project" value="UniProtKB-KW"/>
</dbReference>
<dbReference type="InterPro" id="IPR047139">
    <property type="entry name" value="ANKZ1/VMS1"/>
</dbReference>
<reference evidence="13" key="1">
    <citation type="journal article" date="2023" name="DNA Res.">
        <title>Chromosome-level genome assembly of Phrynocephalus forsythii using third-generation DNA sequencing and Hi-C analysis.</title>
        <authorList>
            <person name="Qi Y."/>
            <person name="Zhao W."/>
            <person name="Zhao Y."/>
            <person name="Niu C."/>
            <person name="Cao S."/>
            <person name="Zhang Y."/>
        </authorList>
    </citation>
    <scope>NUCLEOTIDE SEQUENCE</scope>
    <source>
        <tissue evidence="13">Muscle</tissue>
    </source>
</reference>
<keyword evidence="7 10" id="KW-0378">Hydrolase</keyword>
<evidence type="ECO:0000313" key="13">
    <source>
        <dbReference type="EMBL" id="KAJ7345999.1"/>
    </source>
</evidence>
<keyword evidence="9" id="KW-0175">Coiled coil</keyword>
<dbReference type="PANTHER" id="PTHR16036:SF2">
    <property type="entry name" value="TRNA ENDONUCLEASE ANKZF1"/>
    <property type="match status" value="1"/>
</dbReference>
<evidence type="ECO:0000256" key="3">
    <source>
        <dbReference type="ARBA" id="ARBA00022490"/>
    </source>
</evidence>
<keyword evidence="5" id="KW-0677">Repeat</keyword>
<keyword evidence="14" id="KW-1185">Reference proteome</keyword>
<keyword evidence="3 10" id="KW-0963">Cytoplasm</keyword>
<feature type="region of interest" description="Disordered" evidence="11">
    <location>
        <begin position="104"/>
        <end position="149"/>
    </location>
</feature>
<evidence type="ECO:0000256" key="8">
    <source>
        <dbReference type="ARBA" id="ARBA00023043"/>
    </source>
</evidence>
<organism evidence="13 14">
    <name type="scientific">Phrynocephalus forsythii</name>
    <dbReference type="NCBI Taxonomy" id="171643"/>
    <lineage>
        <taxon>Eukaryota</taxon>
        <taxon>Metazoa</taxon>
        <taxon>Chordata</taxon>
        <taxon>Craniata</taxon>
        <taxon>Vertebrata</taxon>
        <taxon>Euteleostomi</taxon>
        <taxon>Lepidosauria</taxon>
        <taxon>Squamata</taxon>
        <taxon>Bifurcata</taxon>
        <taxon>Unidentata</taxon>
        <taxon>Episquamata</taxon>
        <taxon>Toxicofera</taxon>
        <taxon>Iguania</taxon>
        <taxon>Acrodonta</taxon>
        <taxon>Agamidae</taxon>
        <taxon>Agaminae</taxon>
        <taxon>Phrynocephalus</taxon>
    </lineage>
</organism>
<sequence length="320" mass="35857">MMQPAETWSVFEASQRTALTDGLYLVTESTDATPVAAPGTQEPNRPKAILEVSDRMYCSACARGFDSREEQTEHYRLDWHRFNLKQRLLGRRMLTAEEFEVKTQAGDVSSISGSDSSDSESGSESDPQPDQNRKGKERSPQSPWLNPRSHRVLFRNSQGQLISVYRCVLSNAKGSIEEPAELVTAFQKQSPKTSWVILLAGGGHFAGAVFKGDEVLEHKTFHRYTVRASRGTAQGTRDAQGSMPKSAGASLRRYNEMALLKDIQELLASWAKHIQEAECIFLRAPRNNRALFLRQQKRSISKTRSPSPGHSFQHTESYLP</sequence>
<dbReference type="Pfam" id="PF18826">
    <property type="entry name" value="bVLRF1"/>
    <property type="match status" value="1"/>
</dbReference>
<keyword evidence="6 10" id="KW-0255">Endonuclease</keyword>
<evidence type="ECO:0000256" key="2">
    <source>
        <dbReference type="ARBA" id="ARBA00009262"/>
    </source>
</evidence>
<dbReference type="GO" id="GO:0036503">
    <property type="term" value="P:ERAD pathway"/>
    <property type="evidence" value="ECO:0007669"/>
    <property type="project" value="TreeGrafter"/>
</dbReference>
<dbReference type="Proteomes" id="UP001142489">
    <property type="component" value="Unassembled WGS sequence"/>
</dbReference>
<evidence type="ECO:0000313" key="14">
    <source>
        <dbReference type="Proteomes" id="UP001142489"/>
    </source>
</evidence>
<protein>
    <recommendedName>
        <fullName evidence="12">VLRF1 domain-containing protein</fullName>
    </recommendedName>
</protein>
<feature type="region of interest" description="Disordered" evidence="11">
    <location>
        <begin position="297"/>
        <end position="320"/>
    </location>
</feature>
<feature type="compositionally biased region" description="Polar residues" evidence="11">
    <location>
        <begin position="302"/>
        <end position="320"/>
    </location>
</feature>
<proteinExistence type="inferred from homology"/>
<dbReference type="InterPro" id="IPR013087">
    <property type="entry name" value="Znf_C2H2_type"/>
</dbReference>
<evidence type="ECO:0000256" key="4">
    <source>
        <dbReference type="ARBA" id="ARBA00022722"/>
    </source>
</evidence>
<keyword evidence="4 10" id="KW-0540">Nuclease</keyword>
<dbReference type="GO" id="GO:0005737">
    <property type="term" value="C:cytoplasm"/>
    <property type="evidence" value="ECO:0007669"/>
    <property type="project" value="UniProtKB-SubCell"/>
</dbReference>
<comment type="subcellular location">
    <subcellularLocation>
        <location evidence="1">Cytoplasm</location>
    </subcellularLocation>
</comment>
<evidence type="ECO:0000256" key="7">
    <source>
        <dbReference type="ARBA" id="ARBA00022801"/>
    </source>
</evidence>
<evidence type="ECO:0000256" key="11">
    <source>
        <dbReference type="SAM" id="MobiDB-lite"/>
    </source>
</evidence>
<dbReference type="PROSITE" id="PS52044">
    <property type="entry name" value="VLRF1"/>
    <property type="match status" value="1"/>
</dbReference>
<evidence type="ECO:0000256" key="6">
    <source>
        <dbReference type="ARBA" id="ARBA00022759"/>
    </source>
</evidence>
<feature type="active site" evidence="10">
    <location>
        <position position="234"/>
    </location>
</feature>
<dbReference type="AlphaFoldDB" id="A0A9Q0YC90"/>
<comment type="similarity">
    <text evidence="2 10">Belongs to the ANKZF1/VMS1 family.</text>
</comment>
<name>A0A9Q0YC90_9SAUR</name>
<feature type="domain" description="VLRF1" evidence="12">
    <location>
        <begin position="191"/>
        <end position="320"/>
    </location>
</feature>
<keyword evidence="8" id="KW-0040">ANK repeat</keyword>
<comment type="caution">
    <text evidence="13">The sequence shown here is derived from an EMBL/GenBank/DDBJ whole genome shotgun (WGS) entry which is preliminary data.</text>
</comment>
<dbReference type="PROSITE" id="PS00028">
    <property type="entry name" value="ZINC_FINGER_C2H2_1"/>
    <property type="match status" value="1"/>
</dbReference>
<dbReference type="OrthoDB" id="429841at2759"/>
<evidence type="ECO:0000256" key="9">
    <source>
        <dbReference type="ARBA" id="ARBA00023054"/>
    </source>
</evidence>
<dbReference type="InterPro" id="IPR041175">
    <property type="entry name" value="VLRF1/Vms1"/>
</dbReference>
<evidence type="ECO:0000256" key="10">
    <source>
        <dbReference type="PROSITE-ProRule" id="PRU01389"/>
    </source>
</evidence>
<dbReference type="EMBL" id="JAPFRF010000001">
    <property type="protein sequence ID" value="KAJ7345999.1"/>
    <property type="molecule type" value="Genomic_DNA"/>
</dbReference>
<comment type="domain">
    <text evidence="10">The VLRF1 domain mediates binding to the 60S ribosomal subunit.</text>
</comment>
<evidence type="ECO:0000256" key="5">
    <source>
        <dbReference type="ARBA" id="ARBA00022737"/>
    </source>
</evidence>